<gene>
    <name evidence="3" type="ORF">JF625_12395</name>
</gene>
<dbReference type="EMBL" id="JAEKLZ010000191">
    <property type="protein sequence ID" value="MBW8725939.1"/>
    <property type="molecule type" value="Genomic_DNA"/>
</dbReference>
<dbReference type="Pfam" id="PF09722">
    <property type="entry name" value="Xre_MbcA_ParS_C"/>
    <property type="match status" value="1"/>
</dbReference>
<comment type="caution">
    <text evidence="3">The sequence shown here is derived from an EMBL/GenBank/DDBJ whole genome shotgun (WGS) entry which is preliminary data.</text>
</comment>
<proteinExistence type="predicted"/>
<dbReference type="InterPro" id="IPR024467">
    <property type="entry name" value="Xre/MbcA/ParS-like_toxin-bd"/>
</dbReference>
<evidence type="ECO:0000313" key="4">
    <source>
        <dbReference type="Proteomes" id="UP000700706"/>
    </source>
</evidence>
<dbReference type="GO" id="GO:0003677">
    <property type="term" value="F:DNA binding"/>
    <property type="evidence" value="ECO:0007669"/>
    <property type="project" value="InterPro"/>
</dbReference>
<name>A0A952FNQ7_9PROT</name>
<dbReference type="Pfam" id="PF20432">
    <property type="entry name" value="Xre-like-HTH"/>
    <property type="match status" value="1"/>
</dbReference>
<reference evidence="3" key="1">
    <citation type="submission" date="2020-06" db="EMBL/GenBank/DDBJ databases">
        <title>Stable isotope informed genome-resolved metagenomics uncovers potential trophic interactions in rhizosphere soil.</title>
        <authorList>
            <person name="Starr E.P."/>
            <person name="Shi S."/>
            <person name="Blazewicz S.J."/>
            <person name="Koch B.J."/>
            <person name="Probst A.J."/>
            <person name="Hungate B.A."/>
            <person name="Pett-Ridge J."/>
            <person name="Firestone M.K."/>
            <person name="Banfield J.F."/>
        </authorList>
    </citation>
    <scope>NUCLEOTIDE SEQUENCE</scope>
    <source>
        <strain evidence="3">YM_69_17</strain>
    </source>
</reference>
<feature type="domain" description="Antitoxin Xre-like helix-turn-helix" evidence="2">
    <location>
        <begin position="17"/>
        <end position="75"/>
    </location>
</feature>
<dbReference type="Proteomes" id="UP000700706">
    <property type="component" value="Unassembled WGS sequence"/>
</dbReference>
<evidence type="ECO:0000313" key="3">
    <source>
        <dbReference type="EMBL" id="MBW8725939.1"/>
    </source>
</evidence>
<feature type="domain" description="Antitoxin Xre/MbcA/ParS-like toxin-binding" evidence="1">
    <location>
        <begin position="79"/>
        <end position="133"/>
    </location>
</feature>
<evidence type="ECO:0000259" key="2">
    <source>
        <dbReference type="Pfam" id="PF20432"/>
    </source>
</evidence>
<dbReference type="AlphaFoldDB" id="A0A952FNQ7"/>
<accession>A0A952FNQ7</accession>
<organism evidence="3 4">
    <name type="scientific">Inquilinus limosus</name>
    <dbReference type="NCBI Taxonomy" id="171674"/>
    <lineage>
        <taxon>Bacteria</taxon>
        <taxon>Pseudomonadati</taxon>
        <taxon>Pseudomonadota</taxon>
        <taxon>Alphaproteobacteria</taxon>
        <taxon>Rhodospirillales</taxon>
        <taxon>Rhodospirillaceae</taxon>
        <taxon>Inquilinus</taxon>
    </lineage>
</organism>
<evidence type="ECO:0000259" key="1">
    <source>
        <dbReference type="Pfam" id="PF09722"/>
    </source>
</evidence>
<protein>
    <submittedName>
        <fullName evidence="3">DUF2384 domain-containing protein</fullName>
    </submittedName>
</protein>
<dbReference type="InterPro" id="IPR046847">
    <property type="entry name" value="Xre-like_HTH"/>
</dbReference>
<sequence>MMAQEAAVAPRGAEGRLARAGLSAFFNIAEAWGLKDEEKRVLLGRPSKATFYRWKAGATGHPSADTLERISYILGIYRALQILFKDAKLADGWVRRANTASPFGGRSALDRMLSGNVADLFVVRRYLDAERGGWG</sequence>